<dbReference type="AlphaFoldDB" id="A0A897N432"/>
<dbReference type="Proteomes" id="UP000663525">
    <property type="component" value="Chromosome"/>
</dbReference>
<evidence type="ECO:0000313" key="1">
    <source>
        <dbReference type="EMBL" id="QSG05839.1"/>
    </source>
</evidence>
<proteinExistence type="predicted"/>
<organism evidence="1 2">
    <name type="scientific">Halapricum desulfuricans</name>
    <dbReference type="NCBI Taxonomy" id="2841257"/>
    <lineage>
        <taxon>Archaea</taxon>
        <taxon>Methanobacteriati</taxon>
        <taxon>Methanobacteriota</taxon>
        <taxon>Stenosarchaea group</taxon>
        <taxon>Halobacteria</taxon>
        <taxon>Halobacteriales</taxon>
        <taxon>Haloarculaceae</taxon>
        <taxon>Halapricum</taxon>
    </lineage>
</organism>
<sequence length="40" mass="4295">MACGRTGKSVHGSLSSLLLYVCSGPTARRRKCDGVFNLRP</sequence>
<protein>
    <submittedName>
        <fullName evidence="1">Uncharacterized protein</fullName>
    </submittedName>
</protein>
<reference evidence="1" key="1">
    <citation type="submission" date="2020-11" db="EMBL/GenBank/DDBJ databases">
        <title>Carbohydrate-dependent, anaerobic sulfur respiration: A novel catabolism in halophilic archaea.</title>
        <authorList>
            <person name="Sorokin D.Y."/>
            <person name="Messina E."/>
            <person name="Smedile F."/>
            <person name="La Cono V."/>
            <person name="Hallsworth J.E."/>
            <person name="Yakimov M.M."/>
        </authorList>
    </citation>
    <scope>NUCLEOTIDE SEQUENCE</scope>
    <source>
        <strain evidence="1">HSR12-1</strain>
    </source>
</reference>
<gene>
    <name evidence="1" type="ORF">HSR121_1496</name>
</gene>
<name>A0A897N432_9EURY</name>
<accession>A0A897N432</accession>
<dbReference type="EMBL" id="CP064787">
    <property type="protein sequence ID" value="QSG05839.1"/>
    <property type="molecule type" value="Genomic_DNA"/>
</dbReference>
<evidence type="ECO:0000313" key="2">
    <source>
        <dbReference type="Proteomes" id="UP000663525"/>
    </source>
</evidence>